<sequence>MPTLPWTAPHQPPSATAEVHVFASRFETRSLWGALRFLARTPGVWRQVGAAPGAYGATLKAEPFRRTFWTLSAWESPGALRDFARSGAHAPTSRGLSGQMRDAAFASWTAPAGELPVSWAEVRRRLG</sequence>
<dbReference type="EMBL" id="JAGPNL010000005">
    <property type="protein sequence ID" value="MBQ0828746.1"/>
    <property type="molecule type" value="Genomic_DNA"/>
</dbReference>
<gene>
    <name evidence="1" type="ORF">J5Y05_19900</name>
</gene>
<protein>
    <submittedName>
        <fullName evidence="1">DUF3291 domain-containing protein</fullName>
    </submittedName>
</protein>
<name>A0A941B241_9ACTN</name>
<accession>A0A941B241</accession>
<evidence type="ECO:0000313" key="2">
    <source>
        <dbReference type="Proteomes" id="UP000677875"/>
    </source>
</evidence>
<dbReference type="Proteomes" id="UP000677875">
    <property type="component" value="Unassembled WGS sequence"/>
</dbReference>
<evidence type="ECO:0000313" key="1">
    <source>
        <dbReference type="EMBL" id="MBQ0828746.1"/>
    </source>
</evidence>
<dbReference type="AlphaFoldDB" id="A0A941B241"/>
<dbReference type="RefSeq" id="WP_210874379.1">
    <property type="nucleotide sequence ID" value="NZ_JAGPNL010000005.1"/>
</dbReference>
<proteinExistence type="predicted"/>
<reference evidence="1" key="1">
    <citation type="submission" date="2021-04" db="EMBL/GenBank/DDBJ databases">
        <title>Genome seq and assembly of Streptomyces sp. RG38.</title>
        <authorList>
            <person name="Chhetri G."/>
        </authorList>
    </citation>
    <scope>NUCLEOTIDE SEQUENCE</scope>
    <source>
        <strain evidence="1">RG38</strain>
    </source>
</reference>
<comment type="caution">
    <text evidence="1">The sequence shown here is derived from an EMBL/GenBank/DDBJ whole genome shotgun (WGS) entry which is preliminary data.</text>
</comment>
<keyword evidence="2" id="KW-1185">Reference proteome</keyword>
<organism evidence="1 2">
    <name type="scientific">Streptomyces tagetis</name>
    <dbReference type="NCBI Taxonomy" id="2820809"/>
    <lineage>
        <taxon>Bacteria</taxon>
        <taxon>Bacillati</taxon>
        <taxon>Actinomycetota</taxon>
        <taxon>Actinomycetes</taxon>
        <taxon>Kitasatosporales</taxon>
        <taxon>Streptomycetaceae</taxon>
        <taxon>Streptomyces</taxon>
    </lineage>
</organism>